<reference evidence="2" key="1">
    <citation type="submission" date="2022-06" db="EMBL/GenBank/DDBJ databases">
        <title>Complete genome sequences of two strains of the flax pathogen Septoria linicola.</title>
        <authorList>
            <person name="Lapalu N."/>
            <person name="Simon A."/>
            <person name="Demenou B."/>
            <person name="Paumier D."/>
            <person name="Guillot M.-P."/>
            <person name="Gout L."/>
            <person name="Valade R."/>
        </authorList>
    </citation>
    <scope>NUCLEOTIDE SEQUENCE</scope>
    <source>
        <strain evidence="2">SE15195</strain>
    </source>
</reference>
<feature type="region of interest" description="Disordered" evidence="1">
    <location>
        <begin position="1"/>
        <end position="75"/>
    </location>
</feature>
<evidence type="ECO:0000313" key="2">
    <source>
        <dbReference type="EMBL" id="USW47968.1"/>
    </source>
</evidence>
<feature type="compositionally biased region" description="Polar residues" evidence="1">
    <location>
        <begin position="189"/>
        <end position="201"/>
    </location>
</feature>
<dbReference type="AlphaFoldDB" id="A0A9Q9AKT4"/>
<organism evidence="2 3">
    <name type="scientific">Septoria linicola</name>
    <dbReference type="NCBI Taxonomy" id="215465"/>
    <lineage>
        <taxon>Eukaryota</taxon>
        <taxon>Fungi</taxon>
        <taxon>Dikarya</taxon>
        <taxon>Ascomycota</taxon>
        <taxon>Pezizomycotina</taxon>
        <taxon>Dothideomycetes</taxon>
        <taxon>Dothideomycetidae</taxon>
        <taxon>Mycosphaerellales</taxon>
        <taxon>Mycosphaerellaceae</taxon>
        <taxon>Septoria</taxon>
    </lineage>
</organism>
<keyword evidence="3" id="KW-1185">Reference proteome</keyword>
<dbReference type="Proteomes" id="UP001056384">
    <property type="component" value="Chromosome 1"/>
</dbReference>
<evidence type="ECO:0000313" key="3">
    <source>
        <dbReference type="Proteomes" id="UP001056384"/>
    </source>
</evidence>
<sequence length="542" mass="58664">MAPPSSRLPSAPGRVASERSRPTSMFEVSNDHMRRLQQIGSGRQSAADSILSGEDAAGASTKQSKRRSLLPQSFTRKFSSEGKEAALAAAAAASIQEDTSGSESGRQSEDRSAMPPPPKPRPTSMMRPPNSIARKEVPTHARLPSKEAISVPTRSGSVAKHAQAASSSSQSGIKRANSTRLPQSPGPRSGQQVTGTRSNAESADGGATVTAQKRSPTSTAQKRSSVILTKPPPLNTSLPPRAGTQPSPTSPTRPSTRSRMPAPAKPAFNTYQQHYSPAKSALPKPGIPSARTTTKAATSTEEAGTMTFDVAVEQIELLQLSLMHQASYATLRSYEASARQKLSKMQVKLQKEYQSIQNQEQRNRRAANLDALETWCPDHALLSEHLQTLSRVVSDLRAHTEPGSRYSELVQTFDEWATKAESFLTSKASSANFIEALPESWQSQHTSLALNMRSIQRDITTLPPLPPSDSATDPSSLHIMFDSCSSLADSMVRELELMTKLQKEVLQQGKMRIDQQISVLTSAGARNQDKENWTPAWQHVGS</sequence>
<accession>A0A9Q9AKT4</accession>
<feature type="compositionally biased region" description="Polar residues" evidence="1">
    <location>
        <begin position="38"/>
        <end position="47"/>
    </location>
</feature>
<feature type="compositionally biased region" description="Polar residues" evidence="1">
    <location>
        <begin position="96"/>
        <end position="105"/>
    </location>
</feature>
<name>A0A9Q9AKT4_9PEZI</name>
<proteinExistence type="predicted"/>
<protein>
    <submittedName>
        <fullName evidence="2">Uncharacterized protein</fullName>
    </submittedName>
</protein>
<feature type="compositionally biased region" description="Low complexity" evidence="1">
    <location>
        <begin position="289"/>
        <end position="300"/>
    </location>
</feature>
<gene>
    <name evidence="2" type="ORF">Slin15195_G012870</name>
</gene>
<evidence type="ECO:0000256" key="1">
    <source>
        <dbReference type="SAM" id="MobiDB-lite"/>
    </source>
</evidence>
<feature type="region of interest" description="Disordered" evidence="1">
    <location>
        <begin position="89"/>
        <end position="300"/>
    </location>
</feature>
<dbReference type="OrthoDB" id="5429993at2759"/>
<feature type="compositionally biased region" description="Low complexity" evidence="1">
    <location>
        <begin position="246"/>
        <end position="259"/>
    </location>
</feature>
<feature type="compositionally biased region" description="Low complexity" evidence="1">
    <location>
        <begin position="162"/>
        <end position="171"/>
    </location>
</feature>
<dbReference type="EMBL" id="CP099418">
    <property type="protein sequence ID" value="USW47968.1"/>
    <property type="molecule type" value="Genomic_DNA"/>
</dbReference>
<feature type="compositionally biased region" description="Polar residues" evidence="1">
    <location>
        <begin position="209"/>
        <end position="227"/>
    </location>
</feature>